<dbReference type="EMBL" id="QSSA01000003">
    <property type="protein sequence ID" value="RGL63941.1"/>
    <property type="molecule type" value="Genomic_DNA"/>
</dbReference>
<evidence type="ECO:0000313" key="9">
    <source>
        <dbReference type="EMBL" id="MCE4123020.1"/>
    </source>
</evidence>
<dbReference type="SUPFAM" id="SSF48452">
    <property type="entry name" value="TPR-like"/>
    <property type="match status" value="1"/>
</dbReference>
<dbReference type="GO" id="GO:0009279">
    <property type="term" value="C:cell outer membrane"/>
    <property type="evidence" value="ECO:0007669"/>
    <property type="project" value="UniProtKB-SubCell"/>
</dbReference>
<dbReference type="Proteomes" id="UP000283672">
    <property type="component" value="Unassembled WGS sequence"/>
</dbReference>
<comment type="similarity">
    <text evidence="2">Belongs to the SusD family.</text>
</comment>
<sequence>MKRKHIFMSALILSALTLTSCDDFLDTESKTDLNSETAYSNAETAEIDLVGCYDGWQRTYTDAGVGMYLMAEFASDQAFAGLGLSDAKNNNVIDQFDISIAPSYNDLFNTDWKNYYAAIFRCNQLIAAENTINWGGNDKVKGRILGEARAIRAILYFDMARLFGDVPLLLTPSEENIPRTPVKDVYQVIFDDFKYAIANIPADAYPLDNRDSNDGRITKYAAEAMMARAYLYYTGYYGEEHPACSKSDAVVAINDVVVNGGYELEANYKDLWMPACTKDASSNGEYAWSTTYAGKWYDGKTWKAGQGSLSKEIVLNMKFNSTHDYNGNGDGNTFSVYLGPRNRSAADICIASGWGACTVTPSFVEQFKNDTRFSACAWSCKEAGFSPDLNDTYEYTGYYTRKYAPMCFADGTRQEVGFKLGEQHQNITYYQDYTIMRYADVLLMQSELTGSNSGLNQVRARAGELPEEYSIENIRKERAIEFAFEGLRYWDLMRYEKDGAFAAKTIAEAQNGASVQNGGAAAKTKFVESNFTTKKGLMQIPNTQITLSGNVLTQNPGW</sequence>
<evidence type="ECO:0000313" key="11">
    <source>
        <dbReference type="EMBL" id="RHK50138.1"/>
    </source>
</evidence>
<dbReference type="InterPro" id="IPR033985">
    <property type="entry name" value="SusD-like_N"/>
</dbReference>
<dbReference type="Proteomes" id="UP000284562">
    <property type="component" value="Unassembled WGS sequence"/>
</dbReference>
<dbReference type="Gene3D" id="1.25.40.390">
    <property type="match status" value="1"/>
</dbReference>
<dbReference type="Pfam" id="PF07980">
    <property type="entry name" value="SusD_RagB"/>
    <property type="match status" value="1"/>
</dbReference>
<keyword evidence="3 6" id="KW-0732">Signal</keyword>
<dbReference type="AlphaFoldDB" id="A0AA92T0U4"/>
<feature type="signal peptide" evidence="6">
    <location>
        <begin position="1"/>
        <end position="20"/>
    </location>
</feature>
<dbReference type="InterPro" id="IPR012944">
    <property type="entry name" value="SusD_RagB_dom"/>
</dbReference>
<keyword evidence="5" id="KW-0998">Cell outer membrane</keyword>
<gene>
    <name evidence="12" type="ORF">DW026_00605</name>
    <name evidence="11" type="ORF">DW064_02045</name>
    <name evidence="10" type="ORF">DXC61_02180</name>
    <name evidence="9" type="ORF">LYY06_12260</name>
</gene>
<evidence type="ECO:0000256" key="5">
    <source>
        <dbReference type="ARBA" id="ARBA00023237"/>
    </source>
</evidence>
<dbReference type="EMBL" id="JAJTVO010000024">
    <property type="protein sequence ID" value="MCE4123020.1"/>
    <property type="molecule type" value="Genomic_DNA"/>
</dbReference>
<dbReference type="EMBL" id="QROP01000001">
    <property type="protein sequence ID" value="RHL42365.1"/>
    <property type="molecule type" value="Genomic_DNA"/>
</dbReference>
<reference evidence="9" key="2">
    <citation type="submission" date="2021-12" db="EMBL/GenBank/DDBJ databases">
        <authorList>
            <person name="Lv X."/>
        </authorList>
    </citation>
    <scope>NUCLEOTIDE SEQUENCE</scope>
    <source>
        <strain evidence="9">HF2106</strain>
    </source>
</reference>
<proteinExistence type="inferred from homology"/>
<comment type="caution">
    <text evidence="10">The sequence shown here is derived from an EMBL/GenBank/DDBJ whole genome shotgun (WGS) entry which is preliminary data.</text>
</comment>
<feature type="chain" id="PRO_5042788334" evidence="6">
    <location>
        <begin position="21"/>
        <end position="558"/>
    </location>
</feature>
<name>A0AA92T0U4_9BACT</name>
<evidence type="ECO:0000313" key="10">
    <source>
        <dbReference type="EMBL" id="RGL63941.1"/>
    </source>
</evidence>
<evidence type="ECO:0000313" key="14">
    <source>
        <dbReference type="Proteomes" id="UP000283672"/>
    </source>
</evidence>
<accession>A0AA92T0U4</accession>
<evidence type="ECO:0000313" key="13">
    <source>
        <dbReference type="Proteomes" id="UP000261187"/>
    </source>
</evidence>
<evidence type="ECO:0000256" key="6">
    <source>
        <dbReference type="SAM" id="SignalP"/>
    </source>
</evidence>
<keyword evidence="4" id="KW-0472">Membrane</keyword>
<reference evidence="13 14" key="1">
    <citation type="submission" date="2018-08" db="EMBL/GenBank/DDBJ databases">
        <title>A genome reference for cultivated species of the human gut microbiota.</title>
        <authorList>
            <person name="Zou Y."/>
            <person name="Xue W."/>
            <person name="Luo G."/>
        </authorList>
    </citation>
    <scope>NUCLEOTIDE SEQUENCE [LARGE SCALE GENOMIC DNA]</scope>
    <source>
        <strain evidence="12 14">AF38-11</strain>
        <strain evidence="11 15">AF43-2</strain>
        <strain evidence="10 13">TF06-40</strain>
    </source>
</reference>
<dbReference type="Proteomes" id="UP000261187">
    <property type="component" value="Unassembled WGS sequence"/>
</dbReference>
<evidence type="ECO:0000256" key="3">
    <source>
        <dbReference type="ARBA" id="ARBA00022729"/>
    </source>
</evidence>
<evidence type="ECO:0000256" key="1">
    <source>
        <dbReference type="ARBA" id="ARBA00004442"/>
    </source>
</evidence>
<evidence type="ECO:0000256" key="4">
    <source>
        <dbReference type="ARBA" id="ARBA00023136"/>
    </source>
</evidence>
<dbReference type="RefSeq" id="WP_117692158.1">
    <property type="nucleotide sequence ID" value="NZ_CP042464.1"/>
</dbReference>
<evidence type="ECO:0000259" key="7">
    <source>
        <dbReference type="Pfam" id="PF07980"/>
    </source>
</evidence>
<dbReference type="InterPro" id="IPR011990">
    <property type="entry name" value="TPR-like_helical_dom_sf"/>
</dbReference>
<feature type="domain" description="SusD-like N-terminal" evidence="8">
    <location>
        <begin position="23"/>
        <end position="231"/>
    </location>
</feature>
<evidence type="ECO:0000256" key="2">
    <source>
        <dbReference type="ARBA" id="ARBA00006275"/>
    </source>
</evidence>
<evidence type="ECO:0000313" key="12">
    <source>
        <dbReference type="EMBL" id="RHL42365.1"/>
    </source>
</evidence>
<protein>
    <submittedName>
        <fullName evidence="10">RagB/SusD family nutrient uptake outer membrane protein</fullName>
    </submittedName>
</protein>
<evidence type="ECO:0000313" key="15">
    <source>
        <dbReference type="Proteomes" id="UP000284562"/>
    </source>
</evidence>
<dbReference type="Pfam" id="PF14322">
    <property type="entry name" value="SusD-like_3"/>
    <property type="match status" value="1"/>
</dbReference>
<dbReference type="Proteomes" id="UP001200307">
    <property type="component" value="Unassembled WGS sequence"/>
</dbReference>
<feature type="domain" description="RagB/SusD" evidence="7">
    <location>
        <begin position="387"/>
        <end position="558"/>
    </location>
</feature>
<organism evidence="10 13">
    <name type="scientific">Segatella copri</name>
    <dbReference type="NCBI Taxonomy" id="165179"/>
    <lineage>
        <taxon>Bacteria</taxon>
        <taxon>Pseudomonadati</taxon>
        <taxon>Bacteroidota</taxon>
        <taxon>Bacteroidia</taxon>
        <taxon>Bacteroidales</taxon>
        <taxon>Prevotellaceae</taxon>
        <taxon>Segatella</taxon>
    </lineage>
</organism>
<dbReference type="PROSITE" id="PS51257">
    <property type="entry name" value="PROKAR_LIPOPROTEIN"/>
    <property type="match status" value="1"/>
</dbReference>
<dbReference type="EMBL" id="QRNN01000004">
    <property type="protein sequence ID" value="RHK50138.1"/>
    <property type="molecule type" value="Genomic_DNA"/>
</dbReference>
<evidence type="ECO:0000259" key="8">
    <source>
        <dbReference type="Pfam" id="PF14322"/>
    </source>
</evidence>
<comment type="subcellular location">
    <subcellularLocation>
        <location evidence="1">Cell outer membrane</location>
    </subcellularLocation>
</comment>